<sequence length="137" mass="15650">MKDVIVLNKFLKKFGVTSKNTIFNFRQNLNNDSNCNHQILSNFQLHQSIIQGHLDRTILYLEGQNESINIDQLDIHGYTPLIYAIKYEHIDIVNYLLFKGAFVNLESTADGLSPWEYAVSTGNQSILKALETWGAKC</sequence>
<dbReference type="PANTHER" id="PTHR24171">
    <property type="entry name" value="ANKYRIN REPEAT DOMAIN-CONTAINING PROTEIN 39-RELATED"/>
    <property type="match status" value="1"/>
</dbReference>
<feature type="repeat" description="ANK" evidence="3">
    <location>
        <begin position="76"/>
        <end position="108"/>
    </location>
</feature>
<dbReference type="OrthoDB" id="5948321at2759"/>
<keyword evidence="1" id="KW-0677">Repeat</keyword>
<evidence type="ECO:0000256" key="2">
    <source>
        <dbReference type="ARBA" id="ARBA00023043"/>
    </source>
</evidence>
<dbReference type="PROSITE" id="PS50297">
    <property type="entry name" value="ANK_REP_REGION"/>
    <property type="match status" value="1"/>
</dbReference>
<dbReference type="PROSITE" id="PS50088">
    <property type="entry name" value="ANK_REPEAT"/>
    <property type="match status" value="1"/>
</dbReference>
<dbReference type="InterPro" id="IPR036770">
    <property type="entry name" value="Ankyrin_rpt-contain_sf"/>
</dbReference>
<dbReference type="Proteomes" id="UP000594262">
    <property type="component" value="Unplaced"/>
</dbReference>
<keyword evidence="2 3" id="KW-0040">ANK repeat</keyword>
<organism evidence="4 5">
    <name type="scientific">Clytia hemisphaerica</name>
    <dbReference type="NCBI Taxonomy" id="252671"/>
    <lineage>
        <taxon>Eukaryota</taxon>
        <taxon>Metazoa</taxon>
        <taxon>Cnidaria</taxon>
        <taxon>Hydrozoa</taxon>
        <taxon>Hydroidolina</taxon>
        <taxon>Leptothecata</taxon>
        <taxon>Obeliida</taxon>
        <taxon>Clytiidae</taxon>
        <taxon>Clytia</taxon>
    </lineage>
</organism>
<evidence type="ECO:0000256" key="1">
    <source>
        <dbReference type="ARBA" id="ARBA00022737"/>
    </source>
</evidence>
<evidence type="ECO:0000313" key="5">
    <source>
        <dbReference type="Proteomes" id="UP000594262"/>
    </source>
</evidence>
<keyword evidence="5" id="KW-1185">Reference proteome</keyword>
<dbReference type="InterPro" id="IPR002110">
    <property type="entry name" value="Ankyrin_rpt"/>
</dbReference>
<protein>
    <submittedName>
        <fullName evidence="4">Uncharacterized protein</fullName>
    </submittedName>
</protein>
<name>A0A7M5XDP8_9CNID</name>
<dbReference type="Pfam" id="PF12796">
    <property type="entry name" value="Ank_2"/>
    <property type="match status" value="1"/>
</dbReference>
<dbReference type="AlphaFoldDB" id="A0A7M5XDP8"/>
<dbReference type="Gene3D" id="1.25.40.20">
    <property type="entry name" value="Ankyrin repeat-containing domain"/>
    <property type="match status" value="1"/>
</dbReference>
<dbReference type="EnsemblMetazoa" id="CLYHEMT020448.1">
    <property type="protein sequence ID" value="CLYHEMP020448.1"/>
    <property type="gene ID" value="CLYHEMG020448"/>
</dbReference>
<dbReference type="SUPFAM" id="SSF48403">
    <property type="entry name" value="Ankyrin repeat"/>
    <property type="match status" value="1"/>
</dbReference>
<evidence type="ECO:0000313" key="4">
    <source>
        <dbReference type="EnsemblMetazoa" id="CLYHEMP020448.1"/>
    </source>
</evidence>
<evidence type="ECO:0000256" key="3">
    <source>
        <dbReference type="PROSITE-ProRule" id="PRU00023"/>
    </source>
</evidence>
<proteinExistence type="predicted"/>
<accession>A0A7M5XDP8</accession>
<reference evidence="4" key="1">
    <citation type="submission" date="2021-01" db="UniProtKB">
        <authorList>
            <consortium name="EnsemblMetazoa"/>
        </authorList>
    </citation>
    <scope>IDENTIFICATION</scope>
</reference>
<dbReference type="SMART" id="SM00248">
    <property type="entry name" value="ANK"/>
    <property type="match status" value="1"/>
</dbReference>